<dbReference type="InterPro" id="IPR001356">
    <property type="entry name" value="HD"/>
</dbReference>
<feature type="compositionally biased region" description="Low complexity" evidence="8">
    <location>
        <begin position="35"/>
        <end position="52"/>
    </location>
</feature>
<dbReference type="GO" id="GO:0000978">
    <property type="term" value="F:RNA polymerase II cis-regulatory region sequence-specific DNA binding"/>
    <property type="evidence" value="ECO:0007669"/>
    <property type="project" value="TreeGrafter"/>
</dbReference>
<dbReference type="SUPFAM" id="SSF46689">
    <property type="entry name" value="Homeodomain-like"/>
    <property type="match status" value="1"/>
</dbReference>
<evidence type="ECO:0000313" key="10">
    <source>
        <dbReference type="EMBL" id="OXA52801.1"/>
    </source>
</evidence>
<dbReference type="EMBL" id="LNIX01000006">
    <property type="protein sequence ID" value="OXA52801.1"/>
    <property type="molecule type" value="Genomic_DNA"/>
</dbReference>
<dbReference type="InterPro" id="IPR017970">
    <property type="entry name" value="Homeobox_CS"/>
</dbReference>
<dbReference type="PROSITE" id="PS50071">
    <property type="entry name" value="HOMEOBOX_2"/>
    <property type="match status" value="1"/>
</dbReference>
<evidence type="ECO:0000259" key="9">
    <source>
        <dbReference type="PROSITE" id="PS50071"/>
    </source>
</evidence>
<evidence type="ECO:0000313" key="11">
    <source>
        <dbReference type="Proteomes" id="UP000198287"/>
    </source>
</evidence>
<evidence type="ECO:0000256" key="8">
    <source>
        <dbReference type="SAM" id="MobiDB-lite"/>
    </source>
</evidence>
<feature type="DNA-binding region" description="Homeobox" evidence="6">
    <location>
        <begin position="277"/>
        <end position="336"/>
    </location>
</feature>
<dbReference type="Pfam" id="PF00046">
    <property type="entry name" value="Homeodomain"/>
    <property type="match status" value="1"/>
</dbReference>
<gene>
    <name evidence="10" type="ORF">Fcan01_12351</name>
</gene>
<feature type="compositionally biased region" description="Low complexity" evidence="8">
    <location>
        <begin position="72"/>
        <end position="96"/>
    </location>
</feature>
<protein>
    <submittedName>
        <fullName evidence="10">Hematopoietically-expressed homeobox protein hhex</fullName>
    </submittedName>
</protein>
<keyword evidence="4 6" id="KW-0371">Homeobox</keyword>
<accession>A0A226E7D4</accession>
<dbReference type="PROSITE" id="PS00027">
    <property type="entry name" value="HOMEOBOX_1"/>
    <property type="match status" value="1"/>
</dbReference>
<keyword evidence="5 6" id="KW-0539">Nucleus</keyword>
<dbReference type="OrthoDB" id="6159439at2759"/>
<feature type="compositionally biased region" description="Basic and acidic residues" evidence="8">
    <location>
        <begin position="1"/>
        <end position="11"/>
    </location>
</feature>
<evidence type="ECO:0000256" key="4">
    <source>
        <dbReference type="ARBA" id="ARBA00023155"/>
    </source>
</evidence>
<evidence type="ECO:0000256" key="6">
    <source>
        <dbReference type="PROSITE-ProRule" id="PRU00108"/>
    </source>
</evidence>
<feature type="compositionally biased region" description="Basic and acidic residues" evidence="8">
    <location>
        <begin position="18"/>
        <end position="34"/>
    </location>
</feature>
<dbReference type="PANTHER" id="PTHR24340:SF41">
    <property type="entry name" value="MUSCLE-SPECIFIC HOMEOBOX PROTEIN TINMAN-RELATED"/>
    <property type="match status" value="1"/>
</dbReference>
<dbReference type="GO" id="GO:0005634">
    <property type="term" value="C:nucleus"/>
    <property type="evidence" value="ECO:0007669"/>
    <property type="project" value="UniProtKB-SubCell"/>
</dbReference>
<keyword evidence="3 6" id="KW-0238">DNA-binding</keyword>
<dbReference type="AlphaFoldDB" id="A0A226E7D4"/>
<dbReference type="CDD" id="cd00086">
    <property type="entry name" value="homeodomain"/>
    <property type="match status" value="1"/>
</dbReference>
<keyword evidence="11" id="KW-1185">Reference proteome</keyword>
<dbReference type="InterPro" id="IPR009057">
    <property type="entry name" value="Homeodomain-like_sf"/>
</dbReference>
<keyword evidence="2" id="KW-0217">Developmental protein</keyword>
<evidence type="ECO:0000256" key="7">
    <source>
        <dbReference type="RuleBase" id="RU000682"/>
    </source>
</evidence>
<sequence length="379" mass="42575">MEGKNEIEKSSFRIVDLLQRREDHDNDKPMELTRKTTQSSSSSSTSSRSSSQEHSPKNSSLRHGHNRGGSSGHNHISNRFGSRSQNNFQFLSSSSRPPCNVPSSPESPEICNGREGNNETPPEVRPVMHLPHPAMYPYHHAHFPNLGSTFPRLFGTEAHMLSNMPLSVETMGQQHRHHPSSFMTTSPPTSLNGTNPFFHNHQLRSSQQLPPDFSLWNGNGPHGSGVPNSMISSYTDPRLYEYADNYPASSLLTRLACGIDYMGGRGLHPLLIGESKRKGGQIRFSNSQTSQLEKAFVEHKYQNAHERRKLAHSLALTDRQVKTWFQNRRAKWRKNGHKDDDTIDKKVHHPGGYSDTLRLALLDRSSSSASEDKSLTSHD</sequence>
<dbReference type="Proteomes" id="UP000198287">
    <property type="component" value="Unassembled WGS sequence"/>
</dbReference>
<proteinExistence type="predicted"/>
<comment type="subcellular location">
    <subcellularLocation>
        <location evidence="1 6 7">Nucleus</location>
    </subcellularLocation>
</comment>
<feature type="region of interest" description="Disordered" evidence="8">
    <location>
        <begin position="1"/>
        <end position="126"/>
    </location>
</feature>
<evidence type="ECO:0000256" key="3">
    <source>
        <dbReference type="ARBA" id="ARBA00023125"/>
    </source>
</evidence>
<name>A0A226E7D4_FOLCA</name>
<reference evidence="10 11" key="1">
    <citation type="submission" date="2015-12" db="EMBL/GenBank/DDBJ databases">
        <title>The genome of Folsomia candida.</title>
        <authorList>
            <person name="Faddeeva A."/>
            <person name="Derks M.F."/>
            <person name="Anvar Y."/>
            <person name="Smit S."/>
            <person name="Van Straalen N."/>
            <person name="Roelofs D."/>
        </authorList>
    </citation>
    <scope>NUCLEOTIDE SEQUENCE [LARGE SCALE GENOMIC DNA]</scope>
    <source>
        <strain evidence="10 11">VU population</strain>
        <tissue evidence="10">Whole body</tissue>
    </source>
</reference>
<dbReference type="Gene3D" id="1.10.10.60">
    <property type="entry name" value="Homeodomain-like"/>
    <property type="match status" value="1"/>
</dbReference>
<dbReference type="STRING" id="158441.A0A226E7D4"/>
<evidence type="ECO:0000256" key="5">
    <source>
        <dbReference type="ARBA" id="ARBA00023242"/>
    </source>
</evidence>
<dbReference type="InterPro" id="IPR050394">
    <property type="entry name" value="Homeobox_NK-like"/>
</dbReference>
<dbReference type="SMART" id="SM00389">
    <property type="entry name" value="HOX"/>
    <property type="match status" value="1"/>
</dbReference>
<dbReference type="PANTHER" id="PTHR24340">
    <property type="entry name" value="HOMEOBOX PROTEIN NKX"/>
    <property type="match status" value="1"/>
</dbReference>
<comment type="caution">
    <text evidence="10">The sequence shown here is derived from an EMBL/GenBank/DDBJ whole genome shotgun (WGS) entry which is preliminary data.</text>
</comment>
<evidence type="ECO:0000256" key="2">
    <source>
        <dbReference type="ARBA" id="ARBA00022473"/>
    </source>
</evidence>
<dbReference type="GO" id="GO:0030154">
    <property type="term" value="P:cell differentiation"/>
    <property type="evidence" value="ECO:0007669"/>
    <property type="project" value="TreeGrafter"/>
</dbReference>
<organism evidence="10 11">
    <name type="scientific">Folsomia candida</name>
    <name type="common">Springtail</name>
    <dbReference type="NCBI Taxonomy" id="158441"/>
    <lineage>
        <taxon>Eukaryota</taxon>
        <taxon>Metazoa</taxon>
        <taxon>Ecdysozoa</taxon>
        <taxon>Arthropoda</taxon>
        <taxon>Hexapoda</taxon>
        <taxon>Collembola</taxon>
        <taxon>Entomobryomorpha</taxon>
        <taxon>Isotomoidea</taxon>
        <taxon>Isotomidae</taxon>
        <taxon>Proisotominae</taxon>
        <taxon>Folsomia</taxon>
    </lineage>
</organism>
<feature type="domain" description="Homeobox" evidence="9">
    <location>
        <begin position="275"/>
        <end position="335"/>
    </location>
</feature>
<evidence type="ECO:0000256" key="1">
    <source>
        <dbReference type="ARBA" id="ARBA00004123"/>
    </source>
</evidence>
<dbReference type="GO" id="GO:0000981">
    <property type="term" value="F:DNA-binding transcription factor activity, RNA polymerase II-specific"/>
    <property type="evidence" value="ECO:0007669"/>
    <property type="project" value="InterPro"/>
</dbReference>